<protein>
    <submittedName>
        <fullName evidence="3">Uncharacterized protein</fullName>
    </submittedName>
</protein>
<proteinExistence type="predicted"/>
<organism evidence="2 3">
    <name type="scientific">Romanomermis culicivorax</name>
    <name type="common">Nematode worm</name>
    <dbReference type="NCBI Taxonomy" id="13658"/>
    <lineage>
        <taxon>Eukaryota</taxon>
        <taxon>Metazoa</taxon>
        <taxon>Ecdysozoa</taxon>
        <taxon>Nematoda</taxon>
        <taxon>Enoplea</taxon>
        <taxon>Dorylaimia</taxon>
        <taxon>Mermithida</taxon>
        <taxon>Mermithoidea</taxon>
        <taxon>Mermithidae</taxon>
        <taxon>Romanomermis</taxon>
    </lineage>
</organism>
<sequence>NCCTPLTKPSTSQKHRHSRRQPSHGPRRLTFFAKSTRAEAWSWTSLERTPYCPTMETLKN</sequence>
<dbReference type="AlphaFoldDB" id="A0A915K6T5"/>
<evidence type="ECO:0000313" key="3">
    <source>
        <dbReference type="WBParaSite" id="nRc.2.0.1.t33602-RA"/>
    </source>
</evidence>
<feature type="region of interest" description="Disordered" evidence="1">
    <location>
        <begin position="1"/>
        <end position="27"/>
    </location>
</feature>
<evidence type="ECO:0000313" key="2">
    <source>
        <dbReference type="Proteomes" id="UP000887565"/>
    </source>
</evidence>
<name>A0A915K6T5_ROMCU</name>
<reference evidence="3" key="1">
    <citation type="submission" date="2022-11" db="UniProtKB">
        <authorList>
            <consortium name="WormBaseParasite"/>
        </authorList>
    </citation>
    <scope>IDENTIFICATION</scope>
</reference>
<dbReference type="WBParaSite" id="nRc.2.0.1.t33602-RA">
    <property type="protein sequence ID" value="nRc.2.0.1.t33602-RA"/>
    <property type="gene ID" value="nRc.2.0.1.g33602"/>
</dbReference>
<evidence type="ECO:0000256" key="1">
    <source>
        <dbReference type="SAM" id="MobiDB-lite"/>
    </source>
</evidence>
<dbReference type="Proteomes" id="UP000887565">
    <property type="component" value="Unplaced"/>
</dbReference>
<keyword evidence="2" id="KW-1185">Reference proteome</keyword>
<accession>A0A915K6T5</accession>
<feature type="compositionally biased region" description="Basic residues" evidence="1">
    <location>
        <begin position="13"/>
        <end position="27"/>
    </location>
</feature>